<feature type="domain" description="HMG box" evidence="6">
    <location>
        <begin position="86"/>
        <end position="154"/>
    </location>
</feature>
<dbReference type="InterPro" id="IPR036910">
    <property type="entry name" value="HMG_box_dom_sf"/>
</dbReference>
<dbReference type="GO" id="GO:0007420">
    <property type="term" value="P:brain development"/>
    <property type="evidence" value="ECO:0007669"/>
    <property type="project" value="TreeGrafter"/>
</dbReference>
<dbReference type="InterPro" id="IPR050140">
    <property type="entry name" value="SRY-related_HMG-box_TF-like"/>
</dbReference>
<feature type="region of interest" description="Disordered" evidence="5">
    <location>
        <begin position="32"/>
        <end position="84"/>
    </location>
</feature>
<dbReference type="EMBL" id="JAUCMV010000004">
    <property type="protein sequence ID" value="KAK0402702.1"/>
    <property type="molecule type" value="Genomic_DNA"/>
</dbReference>
<dbReference type="PANTHER" id="PTHR10270">
    <property type="entry name" value="SOX TRANSCRIPTION FACTOR"/>
    <property type="match status" value="1"/>
</dbReference>
<dbReference type="FunFam" id="1.10.30.10:FF:000002">
    <property type="entry name" value="transcription factor Sox-2"/>
    <property type="match status" value="1"/>
</dbReference>
<proteinExistence type="predicted"/>
<gene>
    <name evidence="7" type="ORF">QR680_016485</name>
</gene>
<dbReference type="Pfam" id="PF00505">
    <property type="entry name" value="HMG_box"/>
    <property type="match status" value="1"/>
</dbReference>
<dbReference type="SUPFAM" id="SSF47095">
    <property type="entry name" value="HMG-box"/>
    <property type="match status" value="1"/>
</dbReference>
<protein>
    <recommendedName>
        <fullName evidence="6">HMG box domain-containing protein</fullName>
    </recommendedName>
</protein>
<dbReference type="SMART" id="SM00398">
    <property type="entry name" value="HMG"/>
    <property type="match status" value="1"/>
</dbReference>
<organism evidence="7 8">
    <name type="scientific">Steinernema hermaphroditum</name>
    <dbReference type="NCBI Taxonomy" id="289476"/>
    <lineage>
        <taxon>Eukaryota</taxon>
        <taxon>Metazoa</taxon>
        <taxon>Ecdysozoa</taxon>
        <taxon>Nematoda</taxon>
        <taxon>Chromadorea</taxon>
        <taxon>Rhabditida</taxon>
        <taxon>Tylenchina</taxon>
        <taxon>Panagrolaimomorpha</taxon>
        <taxon>Strongyloidoidea</taxon>
        <taxon>Steinernematidae</taxon>
        <taxon>Steinernema</taxon>
    </lineage>
</organism>
<evidence type="ECO:0000256" key="5">
    <source>
        <dbReference type="SAM" id="MobiDB-lite"/>
    </source>
</evidence>
<feature type="DNA-binding region" description="HMG box" evidence="4">
    <location>
        <begin position="86"/>
        <end position="154"/>
    </location>
</feature>
<evidence type="ECO:0000313" key="8">
    <source>
        <dbReference type="Proteomes" id="UP001175271"/>
    </source>
</evidence>
<evidence type="ECO:0000259" key="6">
    <source>
        <dbReference type="PROSITE" id="PS50118"/>
    </source>
</evidence>
<dbReference type="AlphaFoldDB" id="A0AA39HDU2"/>
<dbReference type="CDD" id="cd01388">
    <property type="entry name" value="HMG-box_SoxB"/>
    <property type="match status" value="1"/>
</dbReference>
<dbReference type="PROSITE" id="PS50118">
    <property type="entry name" value="HMG_BOX_2"/>
    <property type="match status" value="1"/>
</dbReference>
<feature type="compositionally biased region" description="Gly residues" evidence="5">
    <location>
        <begin position="65"/>
        <end position="84"/>
    </location>
</feature>
<keyword evidence="2 4" id="KW-0238">DNA-binding</keyword>
<sequence>MSELSLLYPQAAQLLGGPADLAKILAANVPPPVQTQVEEDEEDMGSDSDSGRCASTASASALNSSGGGSNGGGKMMGHDLGGGSHVKRPMNAFMVWSRGQRRKMAQENPKMHNSEISKRLGAEWKQLGESDKRPFIDEAKRLRQLHMKEHPDYKYRPRRKPKAGQSALSSVAAMTVRHSNPVSAASANSKFGLAAAFAAGIPAFPATFPSTVSQAAASIAAPPYFTTNTAAYAAAAKLAAEAPVPDFYYNPFLSTAGTVPSPYYDQIQRNIMATFTLKAHAAAAAAAAAAATSLASTDSSSN</sequence>
<comment type="caution">
    <text evidence="7">The sequence shown here is derived from an EMBL/GenBank/DDBJ whole genome shotgun (WGS) entry which is preliminary data.</text>
</comment>
<name>A0AA39HDU2_9BILA</name>
<dbReference type="PANTHER" id="PTHR10270:SF324">
    <property type="entry name" value="SOX DOMAIN-CONTAINING PROTEIN DICHAETE-RELATED"/>
    <property type="match status" value="1"/>
</dbReference>
<dbReference type="GO" id="GO:0030182">
    <property type="term" value="P:neuron differentiation"/>
    <property type="evidence" value="ECO:0007669"/>
    <property type="project" value="TreeGrafter"/>
</dbReference>
<evidence type="ECO:0000256" key="2">
    <source>
        <dbReference type="ARBA" id="ARBA00023125"/>
    </source>
</evidence>
<reference evidence="7" key="1">
    <citation type="submission" date="2023-06" db="EMBL/GenBank/DDBJ databases">
        <title>Genomic analysis of the entomopathogenic nematode Steinernema hermaphroditum.</title>
        <authorList>
            <person name="Schwarz E.M."/>
            <person name="Heppert J.K."/>
            <person name="Baniya A."/>
            <person name="Schwartz H.T."/>
            <person name="Tan C.-H."/>
            <person name="Antoshechkin I."/>
            <person name="Sternberg P.W."/>
            <person name="Goodrich-Blair H."/>
            <person name="Dillman A.R."/>
        </authorList>
    </citation>
    <scope>NUCLEOTIDE SEQUENCE</scope>
    <source>
        <strain evidence="7">PS9179</strain>
        <tissue evidence="7">Whole animal</tissue>
    </source>
</reference>
<dbReference type="GO" id="GO:0000978">
    <property type="term" value="F:RNA polymerase II cis-regulatory region sequence-specific DNA binding"/>
    <property type="evidence" value="ECO:0007669"/>
    <property type="project" value="TreeGrafter"/>
</dbReference>
<dbReference type="GO" id="GO:0001228">
    <property type="term" value="F:DNA-binding transcription activator activity, RNA polymerase II-specific"/>
    <property type="evidence" value="ECO:0007669"/>
    <property type="project" value="TreeGrafter"/>
</dbReference>
<accession>A0AA39HDU2</accession>
<evidence type="ECO:0000256" key="3">
    <source>
        <dbReference type="ARBA" id="ARBA00023242"/>
    </source>
</evidence>
<comment type="subcellular location">
    <subcellularLocation>
        <location evidence="1">Nucleus</location>
    </subcellularLocation>
</comment>
<dbReference type="GO" id="GO:0005634">
    <property type="term" value="C:nucleus"/>
    <property type="evidence" value="ECO:0007669"/>
    <property type="project" value="UniProtKB-SubCell"/>
</dbReference>
<evidence type="ECO:0000313" key="7">
    <source>
        <dbReference type="EMBL" id="KAK0402702.1"/>
    </source>
</evidence>
<dbReference type="Proteomes" id="UP001175271">
    <property type="component" value="Unassembled WGS sequence"/>
</dbReference>
<feature type="compositionally biased region" description="Acidic residues" evidence="5">
    <location>
        <begin position="37"/>
        <end position="46"/>
    </location>
</feature>
<dbReference type="GO" id="GO:0000122">
    <property type="term" value="P:negative regulation of transcription by RNA polymerase II"/>
    <property type="evidence" value="ECO:0007669"/>
    <property type="project" value="TreeGrafter"/>
</dbReference>
<keyword evidence="3 4" id="KW-0539">Nucleus</keyword>
<evidence type="ECO:0000256" key="4">
    <source>
        <dbReference type="PROSITE-ProRule" id="PRU00267"/>
    </source>
</evidence>
<dbReference type="Gene3D" id="1.10.30.10">
    <property type="entry name" value="High mobility group box domain"/>
    <property type="match status" value="1"/>
</dbReference>
<feature type="compositionally biased region" description="Low complexity" evidence="5">
    <location>
        <begin position="54"/>
        <end position="64"/>
    </location>
</feature>
<keyword evidence="8" id="KW-1185">Reference proteome</keyword>
<dbReference type="InterPro" id="IPR009071">
    <property type="entry name" value="HMG_box_dom"/>
</dbReference>
<evidence type="ECO:0000256" key="1">
    <source>
        <dbReference type="ARBA" id="ARBA00004123"/>
    </source>
</evidence>